<sequence length="129" mass="14427">MVYENDDSDGALHAACVAITGEEDEDVTAEVKGAKIFIKRGENDYGDGILGHVKLLSHRESADERLVFRREPVWKVSMSVRLCPAVRCTFNEKEGVLRVVLKETQDCDGRSPDQRKENIVVYALKVGAY</sequence>
<name>A0A165QD55_9APHY</name>
<evidence type="ECO:0000313" key="3">
    <source>
        <dbReference type="Proteomes" id="UP000076727"/>
    </source>
</evidence>
<dbReference type="STRING" id="1314783.A0A165QD55"/>
<dbReference type="Proteomes" id="UP000076727">
    <property type="component" value="Unassembled WGS sequence"/>
</dbReference>
<gene>
    <name evidence="2" type="ORF">DAEQUDRAFT_669952</name>
</gene>
<protein>
    <recommendedName>
        <fullName evidence="1">RanBD1 domain-containing protein</fullName>
    </recommendedName>
</protein>
<dbReference type="Gene3D" id="2.30.29.30">
    <property type="entry name" value="Pleckstrin-homology domain (PH domain)/Phosphotyrosine-binding domain (PTB)"/>
    <property type="match status" value="1"/>
</dbReference>
<dbReference type="PROSITE" id="PS50196">
    <property type="entry name" value="RANBD1"/>
    <property type="match status" value="1"/>
</dbReference>
<dbReference type="InterPro" id="IPR000156">
    <property type="entry name" value="Ran_bind_dom"/>
</dbReference>
<dbReference type="AlphaFoldDB" id="A0A165QD55"/>
<accession>A0A165QD55</accession>
<proteinExistence type="predicted"/>
<organism evidence="2 3">
    <name type="scientific">Daedalea quercina L-15889</name>
    <dbReference type="NCBI Taxonomy" id="1314783"/>
    <lineage>
        <taxon>Eukaryota</taxon>
        <taxon>Fungi</taxon>
        <taxon>Dikarya</taxon>
        <taxon>Basidiomycota</taxon>
        <taxon>Agaricomycotina</taxon>
        <taxon>Agaricomycetes</taxon>
        <taxon>Polyporales</taxon>
        <taxon>Fomitopsis</taxon>
    </lineage>
</organism>
<evidence type="ECO:0000313" key="2">
    <source>
        <dbReference type="EMBL" id="KZT69296.1"/>
    </source>
</evidence>
<dbReference type="OrthoDB" id="2357150at2759"/>
<dbReference type="SUPFAM" id="SSF50729">
    <property type="entry name" value="PH domain-like"/>
    <property type="match status" value="1"/>
</dbReference>
<reference evidence="2 3" key="1">
    <citation type="journal article" date="2016" name="Mol. Biol. Evol.">
        <title>Comparative Genomics of Early-Diverging Mushroom-Forming Fungi Provides Insights into the Origins of Lignocellulose Decay Capabilities.</title>
        <authorList>
            <person name="Nagy L.G."/>
            <person name="Riley R."/>
            <person name="Tritt A."/>
            <person name="Adam C."/>
            <person name="Daum C."/>
            <person name="Floudas D."/>
            <person name="Sun H."/>
            <person name="Yadav J.S."/>
            <person name="Pangilinan J."/>
            <person name="Larsson K.H."/>
            <person name="Matsuura K."/>
            <person name="Barry K."/>
            <person name="Labutti K."/>
            <person name="Kuo R."/>
            <person name="Ohm R.A."/>
            <person name="Bhattacharya S.S."/>
            <person name="Shirouzu T."/>
            <person name="Yoshinaga Y."/>
            <person name="Martin F.M."/>
            <person name="Grigoriev I.V."/>
            <person name="Hibbett D.S."/>
        </authorList>
    </citation>
    <scope>NUCLEOTIDE SEQUENCE [LARGE SCALE GENOMIC DNA]</scope>
    <source>
        <strain evidence="2 3">L-15889</strain>
    </source>
</reference>
<dbReference type="Pfam" id="PF00638">
    <property type="entry name" value="Ran_BP1"/>
    <property type="match status" value="1"/>
</dbReference>
<keyword evidence="3" id="KW-1185">Reference proteome</keyword>
<feature type="domain" description="RanBD1" evidence="1">
    <location>
        <begin position="20"/>
        <end position="87"/>
    </location>
</feature>
<dbReference type="EMBL" id="KV429059">
    <property type="protein sequence ID" value="KZT69296.1"/>
    <property type="molecule type" value="Genomic_DNA"/>
</dbReference>
<dbReference type="InterPro" id="IPR011993">
    <property type="entry name" value="PH-like_dom_sf"/>
</dbReference>
<evidence type="ECO:0000259" key="1">
    <source>
        <dbReference type="PROSITE" id="PS50196"/>
    </source>
</evidence>